<evidence type="ECO:0000256" key="1">
    <source>
        <dbReference type="ARBA" id="ARBA00004123"/>
    </source>
</evidence>
<comment type="similarity">
    <text evidence="2">Belongs to the SLX4 family.</text>
</comment>
<proteinExistence type="inferred from homology"/>
<evidence type="ECO:0000256" key="5">
    <source>
        <dbReference type="ARBA" id="ARBA00023204"/>
    </source>
</evidence>
<evidence type="ECO:0000313" key="8">
    <source>
        <dbReference type="EMBL" id="KAJ2784930.1"/>
    </source>
</evidence>
<dbReference type="GO" id="GO:0006281">
    <property type="term" value="P:DNA repair"/>
    <property type="evidence" value="ECO:0007669"/>
    <property type="project" value="UniProtKB-KW"/>
</dbReference>
<dbReference type="InterPro" id="IPR018574">
    <property type="entry name" value="Structure-sp_endonuc_su_Slx4"/>
</dbReference>
<dbReference type="OrthoDB" id="5576441at2759"/>
<keyword evidence="4" id="KW-0233">DNA recombination</keyword>
<accession>A0A9W8LK22</accession>
<dbReference type="GO" id="GO:0033557">
    <property type="term" value="C:Slx1-Slx4 complex"/>
    <property type="evidence" value="ECO:0007669"/>
    <property type="project" value="InterPro"/>
</dbReference>
<sequence length="125" mass="13781">MGLMMPNYKAMDADSLKMAAAAVGLKTNVPRRLLEHQLMTVWSKTHESDAAGPAPPHVDGAAQQLYARLRSSIRSDVELYEQILCYEVLDFEAVHRRIAAVTGVTKGQLRKFFDDEGITSTGFVG</sequence>
<dbReference type="EMBL" id="JANBUL010000018">
    <property type="protein sequence ID" value="KAJ2784930.1"/>
    <property type="molecule type" value="Genomic_DNA"/>
</dbReference>
<evidence type="ECO:0000256" key="7">
    <source>
        <dbReference type="ARBA" id="ARBA00029496"/>
    </source>
</evidence>
<gene>
    <name evidence="8" type="ORF">H4R18_000855</name>
</gene>
<keyword evidence="5" id="KW-0234">DNA repair</keyword>
<comment type="subcellular location">
    <subcellularLocation>
        <location evidence="1">Nucleus</location>
    </subcellularLocation>
</comment>
<dbReference type="AlphaFoldDB" id="A0A9W8LK22"/>
<comment type="caution">
    <text evidence="8">The sequence shown here is derived from an EMBL/GenBank/DDBJ whole genome shotgun (WGS) entry which is preliminary data.</text>
</comment>
<evidence type="ECO:0000256" key="6">
    <source>
        <dbReference type="ARBA" id="ARBA00023242"/>
    </source>
</evidence>
<dbReference type="Pfam" id="PF09494">
    <property type="entry name" value="Slx4"/>
    <property type="match status" value="1"/>
</dbReference>
<evidence type="ECO:0000256" key="3">
    <source>
        <dbReference type="ARBA" id="ARBA00022763"/>
    </source>
</evidence>
<keyword evidence="3" id="KW-0227">DNA damage</keyword>
<organism evidence="8 9">
    <name type="scientific">Coemansia javaensis</name>
    <dbReference type="NCBI Taxonomy" id="2761396"/>
    <lineage>
        <taxon>Eukaryota</taxon>
        <taxon>Fungi</taxon>
        <taxon>Fungi incertae sedis</taxon>
        <taxon>Zoopagomycota</taxon>
        <taxon>Kickxellomycotina</taxon>
        <taxon>Kickxellomycetes</taxon>
        <taxon>Kickxellales</taxon>
        <taxon>Kickxellaceae</taxon>
        <taxon>Coemansia</taxon>
    </lineage>
</organism>
<dbReference type="Proteomes" id="UP001140217">
    <property type="component" value="Unassembled WGS sequence"/>
</dbReference>
<dbReference type="GO" id="GO:0006310">
    <property type="term" value="P:DNA recombination"/>
    <property type="evidence" value="ECO:0007669"/>
    <property type="project" value="UniProtKB-KW"/>
</dbReference>
<keyword evidence="9" id="KW-1185">Reference proteome</keyword>
<evidence type="ECO:0000256" key="2">
    <source>
        <dbReference type="ARBA" id="ARBA00006661"/>
    </source>
</evidence>
<evidence type="ECO:0000256" key="4">
    <source>
        <dbReference type="ARBA" id="ARBA00023172"/>
    </source>
</evidence>
<reference evidence="8" key="1">
    <citation type="submission" date="2022-07" db="EMBL/GenBank/DDBJ databases">
        <title>Phylogenomic reconstructions and comparative analyses of Kickxellomycotina fungi.</title>
        <authorList>
            <person name="Reynolds N.K."/>
            <person name="Stajich J.E."/>
            <person name="Barry K."/>
            <person name="Grigoriev I.V."/>
            <person name="Crous P."/>
            <person name="Smith M.E."/>
        </authorList>
    </citation>
    <scope>NUCLEOTIDE SEQUENCE</scope>
    <source>
        <strain evidence="8">NBRC 105414</strain>
    </source>
</reference>
<protein>
    <recommendedName>
        <fullName evidence="7">Structure-specific endonuclease subunit SLX4</fullName>
    </recommendedName>
</protein>
<dbReference type="GO" id="GO:0006260">
    <property type="term" value="P:DNA replication"/>
    <property type="evidence" value="ECO:0007669"/>
    <property type="project" value="InterPro"/>
</dbReference>
<keyword evidence="6" id="KW-0539">Nucleus</keyword>
<name>A0A9W8LK22_9FUNG</name>
<evidence type="ECO:0000313" key="9">
    <source>
        <dbReference type="Proteomes" id="UP001140217"/>
    </source>
</evidence>